<protein>
    <recommendedName>
        <fullName evidence="6">Urease accessory protein UreF</fullName>
    </recommendedName>
</protein>
<evidence type="ECO:0000256" key="1">
    <source>
        <dbReference type="ARBA" id="ARBA00022988"/>
    </source>
</evidence>
<evidence type="ECO:0008006" key="6">
    <source>
        <dbReference type="Google" id="ProtNLM"/>
    </source>
</evidence>
<feature type="signal peptide" evidence="3">
    <location>
        <begin position="1"/>
        <end position="23"/>
    </location>
</feature>
<dbReference type="PANTHER" id="PTHR33620:SF1">
    <property type="entry name" value="UREASE ACCESSORY PROTEIN F"/>
    <property type="match status" value="1"/>
</dbReference>
<evidence type="ECO:0000256" key="3">
    <source>
        <dbReference type="SAM" id="SignalP"/>
    </source>
</evidence>
<reference evidence="4 5" key="1">
    <citation type="submission" date="2017-03" db="EMBL/GenBank/DDBJ databases">
        <title>Genomic and clinical evidence uncovers the enterohepatic species Helicobacter valdiviensis as a potential human intestinal pathogen.</title>
        <authorList>
            <person name="Fresia P."/>
            <person name="Jara R."/>
            <person name="Sierra R."/>
            <person name="Ferres I."/>
            <person name="Greif G."/>
            <person name="Iraola G."/>
            <person name="Collado L."/>
        </authorList>
    </citation>
    <scope>NUCLEOTIDE SEQUENCE [LARGE SCALE GENOMIC DNA]</scope>
    <source>
        <strain evidence="4 5">WBE14</strain>
    </source>
</reference>
<keyword evidence="2" id="KW-0143">Chaperone</keyword>
<dbReference type="Pfam" id="PF01730">
    <property type="entry name" value="UreF"/>
    <property type="match status" value="1"/>
</dbReference>
<comment type="caution">
    <text evidence="4">The sequence shown here is derived from an EMBL/GenBank/DDBJ whole genome shotgun (WGS) entry which is preliminary data.</text>
</comment>
<dbReference type="OrthoDB" id="9798772at2"/>
<proteinExistence type="predicted"/>
<dbReference type="PIRSF" id="PIRSF009467">
    <property type="entry name" value="Ureas_acces_UreF"/>
    <property type="match status" value="1"/>
</dbReference>
<accession>A0A2W6MUI4</accession>
<dbReference type="InterPro" id="IPR038277">
    <property type="entry name" value="UreF_sf"/>
</dbReference>
<evidence type="ECO:0000313" key="5">
    <source>
        <dbReference type="Proteomes" id="UP000249746"/>
    </source>
</evidence>
<dbReference type="RefSeq" id="WP_111229846.1">
    <property type="nucleotide sequence ID" value="NZ_NBIU01000013.1"/>
</dbReference>
<dbReference type="Proteomes" id="UP000249746">
    <property type="component" value="Unassembled WGS sequence"/>
</dbReference>
<keyword evidence="1" id="KW-0996">Nickel insertion</keyword>
<gene>
    <name evidence="4" type="ORF">B6S12_05700</name>
</gene>
<dbReference type="GO" id="GO:0016151">
    <property type="term" value="F:nickel cation binding"/>
    <property type="evidence" value="ECO:0007669"/>
    <property type="project" value="InterPro"/>
</dbReference>
<organism evidence="4 5">
    <name type="scientific">Helicobacter valdiviensis</name>
    <dbReference type="NCBI Taxonomy" id="1458358"/>
    <lineage>
        <taxon>Bacteria</taxon>
        <taxon>Pseudomonadati</taxon>
        <taxon>Campylobacterota</taxon>
        <taxon>Epsilonproteobacteria</taxon>
        <taxon>Campylobacterales</taxon>
        <taxon>Helicobacteraceae</taxon>
        <taxon>Helicobacter</taxon>
    </lineage>
</organism>
<name>A0A2W6MUI4_9HELI</name>
<sequence length="238" mass="26872">MCAKACKPSSLMLGAFLFDSAFANGAYSHSFGLETYISWGRVVDAKSFQEWLRGYMLEVFAPQEGVVYVLANAFKTKPLSLLKLARIANASLLSKECRNGAISIARATLKNTEFLHNQIASWYYAICQNEDYAHPAIAFSVLSCEDLMEQYAYANIKTLTQNATRAIPLSYRKSSQILYENLELSKEVARKCEFLAQSTLQKGYISLNDKENCLFASHQEIDLTTFAHEKLDFRLFMS</sequence>
<dbReference type="InterPro" id="IPR002639">
    <property type="entry name" value="UreF"/>
</dbReference>
<evidence type="ECO:0000313" key="4">
    <source>
        <dbReference type="EMBL" id="PZT48127.1"/>
    </source>
</evidence>
<keyword evidence="5" id="KW-1185">Reference proteome</keyword>
<dbReference type="Gene3D" id="1.10.4190.10">
    <property type="entry name" value="Urease accessory protein UreF"/>
    <property type="match status" value="1"/>
</dbReference>
<dbReference type="EMBL" id="NBIU01000013">
    <property type="protein sequence ID" value="PZT48127.1"/>
    <property type="molecule type" value="Genomic_DNA"/>
</dbReference>
<keyword evidence="3" id="KW-0732">Signal</keyword>
<feature type="chain" id="PRO_5016171401" description="Urease accessory protein UreF" evidence="3">
    <location>
        <begin position="24"/>
        <end position="238"/>
    </location>
</feature>
<dbReference type="PANTHER" id="PTHR33620">
    <property type="entry name" value="UREASE ACCESSORY PROTEIN F"/>
    <property type="match status" value="1"/>
</dbReference>
<dbReference type="AlphaFoldDB" id="A0A2W6MUI4"/>
<evidence type="ECO:0000256" key="2">
    <source>
        <dbReference type="ARBA" id="ARBA00023186"/>
    </source>
</evidence>